<sequence>MASRTQPARGMRDFLPADVRRREYVIRVIKEVYESYGFEPLETPAVENIETLLGKYGEEGNQLIFKILKRGEHERSGEADLALRYDLTVPLARVVAEYQNQLPPFFKRYQIQPVWRADRPARGRFREFYQCDVDVTGSRSMAVEAELCAAASDALERLGFSDFRIRLNHRQTLTAILERAGISVEQHESALVALDKLDKIGVEGVARELAARGISDEAAHRLLGFFEEISGLRGDERANHAILARLSEFIGEHEGGKRGVAELQQILCYAEASGVSSRLELDPNLARGLSYYTGAIMEINVPDLSGSLGGGGRYDNLIGMFLGRDVPACGFSLGLERIIVVMSERGMFPPELDRASVDALVTIWDEASVAEALALARALRQRGLRVDLYPEAHKLGKQFKYAAARGIPFVVVLGPDEKERGEVSVKDMRTGEQRAVRREALAEAIKESLVTF</sequence>
<dbReference type="PANTHER" id="PTHR11476">
    <property type="entry name" value="HISTIDYL-TRNA SYNTHETASE"/>
    <property type="match status" value="1"/>
</dbReference>
<feature type="binding site" evidence="10">
    <location>
        <position position="134"/>
    </location>
    <ligand>
        <name>L-histidine</name>
        <dbReference type="ChEBI" id="CHEBI:57595"/>
    </ligand>
</feature>
<keyword evidence="4 9" id="KW-0547">Nucleotide-binding</keyword>
<dbReference type="STRING" id="454194.PYK22_01769"/>
<evidence type="ECO:0000256" key="5">
    <source>
        <dbReference type="ARBA" id="ARBA00022840"/>
    </source>
</evidence>
<evidence type="ECO:0000256" key="1">
    <source>
        <dbReference type="ARBA" id="ARBA00008226"/>
    </source>
</evidence>
<reference evidence="12 13" key="1">
    <citation type="submission" date="2013-12" db="EMBL/GenBank/DDBJ databases">
        <authorList>
            <person name="Stott M."/>
        </authorList>
    </citation>
    <scope>NUCLEOTIDE SEQUENCE [LARGE SCALE GENOMIC DNA]</scope>
    <source>
        <strain evidence="12 13">K22</strain>
    </source>
</reference>
<comment type="subunit">
    <text evidence="2 9">Homodimer.</text>
</comment>
<dbReference type="PROSITE" id="PS50862">
    <property type="entry name" value="AA_TRNA_LIGASE_II"/>
    <property type="match status" value="1"/>
</dbReference>
<dbReference type="InterPro" id="IPR045864">
    <property type="entry name" value="aa-tRNA-synth_II/BPL/LPL"/>
</dbReference>
<feature type="binding site" evidence="10">
    <location>
        <begin position="86"/>
        <end position="88"/>
    </location>
    <ligand>
        <name>L-histidine</name>
        <dbReference type="ChEBI" id="CHEBI:57595"/>
    </ligand>
</feature>
<keyword evidence="3 9" id="KW-0436">Ligase</keyword>
<dbReference type="NCBIfam" id="TIGR00442">
    <property type="entry name" value="hisS"/>
    <property type="match status" value="1"/>
</dbReference>
<keyword evidence="5 9" id="KW-0067">ATP-binding</keyword>
<evidence type="ECO:0000256" key="2">
    <source>
        <dbReference type="ARBA" id="ARBA00011738"/>
    </source>
</evidence>
<gene>
    <name evidence="9" type="primary">hisS</name>
    <name evidence="12" type="ORF">PYK22_01769</name>
</gene>
<comment type="catalytic activity">
    <reaction evidence="8 9">
        <text>tRNA(His) + L-histidine + ATP = L-histidyl-tRNA(His) + AMP + diphosphate + H(+)</text>
        <dbReference type="Rhea" id="RHEA:17313"/>
        <dbReference type="Rhea" id="RHEA-COMP:9665"/>
        <dbReference type="Rhea" id="RHEA-COMP:9689"/>
        <dbReference type="ChEBI" id="CHEBI:15378"/>
        <dbReference type="ChEBI" id="CHEBI:30616"/>
        <dbReference type="ChEBI" id="CHEBI:33019"/>
        <dbReference type="ChEBI" id="CHEBI:57595"/>
        <dbReference type="ChEBI" id="CHEBI:78442"/>
        <dbReference type="ChEBI" id="CHEBI:78527"/>
        <dbReference type="ChEBI" id="CHEBI:456215"/>
        <dbReference type="EC" id="6.1.1.21"/>
    </reaction>
</comment>
<dbReference type="Gene3D" id="3.30.930.10">
    <property type="entry name" value="Bira Bifunctional Protein, Domain 2"/>
    <property type="match status" value="1"/>
</dbReference>
<dbReference type="GO" id="GO:0006427">
    <property type="term" value="P:histidyl-tRNA aminoacylation"/>
    <property type="evidence" value="ECO:0007669"/>
    <property type="project" value="UniProtKB-UniRule"/>
</dbReference>
<dbReference type="CDD" id="cd00859">
    <property type="entry name" value="HisRS_anticodon"/>
    <property type="match status" value="1"/>
</dbReference>
<accession>A0A0B6WYE5</accession>
<reference evidence="12 13" key="2">
    <citation type="submission" date="2015-01" db="EMBL/GenBank/DDBJ databases">
        <title>Complete genome sequence of Pyrinomonas methylaliphatogenes type strain K22T.</title>
        <authorList>
            <person name="Lee K.C.Y."/>
            <person name="Power J.F."/>
            <person name="Dunfield P.F."/>
            <person name="Morgan X.C."/>
            <person name="Huttenhower C."/>
            <person name="Stott M.B."/>
        </authorList>
    </citation>
    <scope>NUCLEOTIDE SEQUENCE [LARGE SCALE GENOMIC DNA]</scope>
    <source>
        <strain evidence="12 13">K22</strain>
    </source>
</reference>
<evidence type="ECO:0000259" key="11">
    <source>
        <dbReference type="PROSITE" id="PS50862"/>
    </source>
</evidence>
<dbReference type="Gene3D" id="3.40.50.800">
    <property type="entry name" value="Anticodon-binding domain"/>
    <property type="match status" value="1"/>
</dbReference>
<keyword evidence="13" id="KW-1185">Reference proteome</keyword>
<dbReference type="InterPro" id="IPR015807">
    <property type="entry name" value="His-tRNA-ligase"/>
</dbReference>
<dbReference type="PANTHER" id="PTHR11476:SF7">
    <property type="entry name" value="HISTIDINE--TRNA LIGASE"/>
    <property type="match status" value="1"/>
</dbReference>
<evidence type="ECO:0000256" key="6">
    <source>
        <dbReference type="ARBA" id="ARBA00022917"/>
    </source>
</evidence>
<dbReference type="InterPro" id="IPR041715">
    <property type="entry name" value="HisRS-like_core"/>
</dbReference>
<name>A0A0B6WYE5_9BACT</name>
<feature type="binding site" evidence="10">
    <location>
        <position position="116"/>
    </location>
    <ligand>
        <name>L-histidine</name>
        <dbReference type="ChEBI" id="CHEBI:57595"/>
    </ligand>
</feature>
<evidence type="ECO:0000256" key="9">
    <source>
        <dbReference type="HAMAP-Rule" id="MF_00127"/>
    </source>
</evidence>
<organism evidence="12 13">
    <name type="scientific">Pyrinomonas methylaliphatogenes</name>
    <dbReference type="NCBI Taxonomy" id="454194"/>
    <lineage>
        <taxon>Bacteria</taxon>
        <taxon>Pseudomonadati</taxon>
        <taxon>Acidobacteriota</taxon>
        <taxon>Blastocatellia</taxon>
        <taxon>Blastocatellales</taxon>
        <taxon>Pyrinomonadaceae</taxon>
        <taxon>Pyrinomonas</taxon>
    </lineage>
</organism>
<dbReference type="EMBL" id="CBXV010000006">
    <property type="protein sequence ID" value="CDM65762.1"/>
    <property type="molecule type" value="Genomic_DNA"/>
</dbReference>
<dbReference type="Pfam" id="PF13393">
    <property type="entry name" value="tRNA-synt_His"/>
    <property type="match status" value="1"/>
</dbReference>
<dbReference type="AlphaFoldDB" id="A0A0B6WYE5"/>
<keyword evidence="9" id="KW-0963">Cytoplasm</keyword>
<dbReference type="GO" id="GO:0004821">
    <property type="term" value="F:histidine-tRNA ligase activity"/>
    <property type="evidence" value="ECO:0007669"/>
    <property type="project" value="UniProtKB-UniRule"/>
</dbReference>
<dbReference type="InterPro" id="IPR006195">
    <property type="entry name" value="aa-tRNA-synth_II"/>
</dbReference>
<evidence type="ECO:0000313" key="13">
    <source>
        <dbReference type="Proteomes" id="UP000031518"/>
    </source>
</evidence>
<dbReference type="GO" id="GO:0005524">
    <property type="term" value="F:ATP binding"/>
    <property type="evidence" value="ECO:0007669"/>
    <property type="project" value="UniProtKB-UniRule"/>
</dbReference>
<dbReference type="InterPro" id="IPR036621">
    <property type="entry name" value="Anticodon-bd_dom_sf"/>
</dbReference>
<protein>
    <recommendedName>
        <fullName evidence="9">Histidine--tRNA ligase</fullName>
        <ecNumber evidence="9">6.1.1.21</ecNumber>
    </recommendedName>
    <alternativeName>
        <fullName evidence="9">Histidyl-tRNA synthetase</fullName>
        <shortName evidence="9">HisRS</shortName>
    </alternativeName>
</protein>
<keyword evidence="6 9" id="KW-0648">Protein biosynthesis</keyword>
<feature type="binding site" evidence="10">
    <location>
        <begin position="291"/>
        <end position="292"/>
    </location>
    <ligand>
        <name>L-histidine</name>
        <dbReference type="ChEBI" id="CHEBI:57595"/>
    </ligand>
</feature>
<evidence type="ECO:0000313" key="12">
    <source>
        <dbReference type="EMBL" id="CDM65762.1"/>
    </source>
</evidence>
<evidence type="ECO:0000256" key="3">
    <source>
        <dbReference type="ARBA" id="ARBA00022598"/>
    </source>
</evidence>
<dbReference type="SUPFAM" id="SSF52954">
    <property type="entry name" value="Class II aaRS ABD-related"/>
    <property type="match status" value="1"/>
</dbReference>
<dbReference type="InterPro" id="IPR033656">
    <property type="entry name" value="HisRS_anticodon"/>
</dbReference>
<feature type="binding site" evidence="10">
    <location>
        <position position="287"/>
    </location>
    <ligand>
        <name>L-histidine</name>
        <dbReference type="ChEBI" id="CHEBI:57595"/>
    </ligand>
</feature>
<dbReference type="PIRSF" id="PIRSF001549">
    <property type="entry name" value="His-tRNA_synth"/>
    <property type="match status" value="1"/>
</dbReference>
<evidence type="ECO:0000256" key="7">
    <source>
        <dbReference type="ARBA" id="ARBA00023146"/>
    </source>
</evidence>
<dbReference type="SUPFAM" id="SSF55681">
    <property type="entry name" value="Class II aaRS and biotin synthetases"/>
    <property type="match status" value="1"/>
</dbReference>
<comment type="similarity">
    <text evidence="1 9">Belongs to the class-II aminoacyl-tRNA synthetase family.</text>
</comment>
<dbReference type="OrthoDB" id="9800814at2"/>
<evidence type="ECO:0000256" key="4">
    <source>
        <dbReference type="ARBA" id="ARBA00022741"/>
    </source>
</evidence>
<evidence type="ECO:0000256" key="8">
    <source>
        <dbReference type="ARBA" id="ARBA00047639"/>
    </source>
</evidence>
<evidence type="ECO:0000256" key="10">
    <source>
        <dbReference type="PIRSR" id="PIRSR001549-1"/>
    </source>
</evidence>
<dbReference type="GO" id="GO:0005737">
    <property type="term" value="C:cytoplasm"/>
    <property type="evidence" value="ECO:0007669"/>
    <property type="project" value="UniProtKB-SubCell"/>
</dbReference>
<dbReference type="InterPro" id="IPR004154">
    <property type="entry name" value="Anticodon-bd"/>
</dbReference>
<proteinExistence type="inferred from homology"/>
<feature type="binding site" evidence="10">
    <location>
        <position position="130"/>
    </location>
    <ligand>
        <name>L-histidine</name>
        <dbReference type="ChEBI" id="CHEBI:57595"/>
    </ligand>
</feature>
<feature type="domain" description="Aminoacyl-transfer RNA synthetases class-II family profile" evidence="11">
    <location>
        <begin position="1"/>
        <end position="350"/>
    </location>
</feature>
<dbReference type="InterPro" id="IPR004516">
    <property type="entry name" value="HisRS/HisZ"/>
</dbReference>
<dbReference type="Proteomes" id="UP000031518">
    <property type="component" value="Unassembled WGS sequence"/>
</dbReference>
<keyword evidence="7 9" id="KW-0030">Aminoacyl-tRNA synthetase</keyword>
<dbReference type="RefSeq" id="WP_041976296.1">
    <property type="nucleotide sequence ID" value="NZ_CBXV010000006.1"/>
</dbReference>
<dbReference type="EC" id="6.1.1.21" evidence="9"/>
<comment type="subcellular location">
    <subcellularLocation>
        <location evidence="9">Cytoplasm</location>
    </subcellularLocation>
</comment>
<dbReference type="Pfam" id="PF03129">
    <property type="entry name" value="HGTP_anticodon"/>
    <property type="match status" value="1"/>
</dbReference>
<dbReference type="CDD" id="cd00773">
    <property type="entry name" value="HisRS-like_core"/>
    <property type="match status" value="1"/>
</dbReference>
<dbReference type="HAMAP" id="MF_00127">
    <property type="entry name" value="His_tRNA_synth"/>
    <property type="match status" value="1"/>
</dbReference>